<organism evidence="2 3">
    <name type="scientific">Pontibacterium sinense</name>
    <dbReference type="NCBI Taxonomy" id="2781979"/>
    <lineage>
        <taxon>Bacteria</taxon>
        <taxon>Pseudomonadati</taxon>
        <taxon>Pseudomonadota</taxon>
        <taxon>Gammaproteobacteria</taxon>
        <taxon>Oceanospirillales</taxon>
        <taxon>Oceanospirillaceae</taxon>
        <taxon>Pontibacterium</taxon>
    </lineage>
</organism>
<dbReference type="InterPro" id="IPR044992">
    <property type="entry name" value="ChyE-like"/>
</dbReference>
<reference evidence="2" key="1">
    <citation type="submission" date="2020-10" db="EMBL/GenBank/DDBJ databases">
        <title>Bacterium isolated from coastal waters sediment.</title>
        <authorList>
            <person name="Chen R.-J."/>
            <person name="Lu D.-C."/>
            <person name="Zhu K.-L."/>
            <person name="Du Z.-J."/>
        </authorList>
    </citation>
    <scope>NUCLEOTIDE SEQUENCE</scope>
    <source>
        <strain evidence="2">N1Y112</strain>
    </source>
</reference>
<sequence length="245" mass="27262">MDKSRQSLKVLLLQIREGGKVREEEHASFAAYSGLAPQQIEVLNVFDTPEFPETVADDYDALFVGGASEANVLKPDAFPFVDNCKALLSHCAETGKPVFASCFGFQLVVLALGGEILHKDDDFEMGTLPILLTDRSLDDPLFRDVPNGFPAVSVHRQYAADLPDSCEVIAYTSQCIHVLRVKGKPFWAFQFHPEVDKRTLVERLTHYKAHYTDGDGHLDRVLNSAVETPDSNQLVKKFVERVLLG</sequence>
<dbReference type="CDD" id="cd01741">
    <property type="entry name" value="GATase1_1"/>
    <property type="match status" value="1"/>
</dbReference>
<name>A0A8J7K5I9_9GAMM</name>
<dbReference type="SUPFAM" id="SSF52317">
    <property type="entry name" value="Class I glutamine amidotransferase-like"/>
    <property type="match status" value="1"/>
</dbReference>
<dbReference type="Pfam" id="PF00117">
    <property type="entry name" value="GATase"/>
    <property type="match status" value="1"/>
</dbReference>
<dbReference type="GO" id="GO:0005829">
    <property type="term" value="C:cytosol"/>
    <property type="evidence" value="ECO:0007669"/>
    <property type="project" value="TreeGrafter"/>
</dbReference>
<comment type="caution">
    <text evidence="2">The sequence shown here is derived from an EMBL/GenBank/DDBJ whole genome shotgun (WGS) entry which is preliminary data.</text>
</comment>
<dbReference type="PANTHER" id="PTHR42695">
    <property type="entry name" value="GLUTAMINE AMIDOTRANSFERASE YLR126C-RELATED"/>
    <property type="match status" value="1"/>
</dbReference>
<keyword evidence="3" id="KW-1185">Reference proteome</keyword>
<dbReference type="InterPro" id="IPR029062">
    <property type="entry name" value="Class_I_gatase-like"/>
</dbReference>
<dbReference type="InterPro" id="IPR017926">
    <property type="entry name" value="GATASE"/>
</dbReference>
<accession>A0A8J7K5I9</accession>
<evidence type="ECO:0000259" key="1">
    <source>
        <dbReference type="Pfam" id="PF00117"/>
    </source>
</evidence>
<dbReference type="Proteomes" id="UP000640333">
    <property type="component" value="Unassembled WGS sequence"/>
</dbReference>
<dbReference type="AlphaFoldDB" id="A0A8J7K5I9"/>
<dbReference type="PANTHER" id="PTHR42695:SF5">
    <property type="entry name" value="GLUTAMINE AMIDOTRANSFERASE YLR126C-RELATED"/>
    <property type="match status" value="1"/>
</dbReference>
<dbReference type="Gene3D" id="3.40.50.880">
    <property type="match status" value="1"/>
</dbReference>
<gene>
    <name evidence="2" type="ORF">IOQ59_07165</name>
</gene>
<dbReference type="PROSITE" id="PS51273">
    <property type="entry name" value="GATASE_TYPE_1"/>
    <property type="match status" value="1"/>
</dbReference>
<protein>
    <submittedName>
        <fullName evidence="2">Type 1 glutamine amidotransferase</fullName>
    </submittedName>
</protein>
<evidence type="ECO:0000313" key="2">
    <source>
        <dbReference type="EMBL" id="MBE9397040.1"/>
    </source>
</evidence>
<proteinExistence type="predicted"/>
<keyword evidence="2" id="KW-0315">Glutamine amidotransferase</keyword>
<dbReference type="EMBL" id="JADEYS010000005">
    <property type="protein sequence ID" value="MBE9397040.1"/>
    <property type="molecule type" value="Genomic_DNA"/>
</dbReference>
<feature type="domain" description="Glutamine amidotransferase" evidence="1">
    <location>
        <begin position="56"/>
        <end position="199"/>
    </location>
</feature>
<dbReference type="RefSeq" id="WP_193952586.1">
    <property type="nucleotide sequence ID" value="NZ_JADEYS010000005.1"/>
</dbReference>
<evidence type="ECO:0000313" key="3">
    <source>
        <dbReference type="Proteomes" id="UP000640333"/>
    </source>
</evidence>